<dbReference type="Pfam" id="PF13629">
    <property type="entry name" value="T2SS-T3SS_pil_N"/>
    <property type="match status" value="1"/>
</dbReference>
<dbReference type="InterPro" id="IPR050810">
    <property type="entry name" value="Bact_Secretion_Sys_Channel"/>
</dbReference>
<dbReference type="Pfam" id="PF04972">
    <property type="entry name" value="BON"/>
    <property type="match status" value="1"/>
</dbReference>
<sequence>MFTRFTHHAATLGALLILVLGGTALAQERDGSTIALGVGTQRVISVPGLSRIALGDPNVAEVKTISNNQILIIGQSEGKTTLIIWKGSGQRVTYLIAVRRQDPNEIISEIKKLLGEIEGVSVRMVGDRIYLDGQAYTTQDADRIEQVVSLYPNVKSFVKIAPNAKKLVAQNLNAAYQKAGLRNVQANVVGATIFLEGSVESQQDLQKAELITKAIGEKVENLLVVGIKRMILSEVQFVEIRRDSRDRYGIRYPTDISGTATATATITKELFPGNVSTGISGLGIAGGADFAVGFQANDGYGRLLAQPKLVCASGEKAEFLAGGQVPIPLITNNQFTVEYKPYGVILNLRPTADRNGNIQTEIEAEASEIDTSVAVSIGGSVAVPGFRTRKVKTNVTVRHGETIVLSGVFSHDEQKAVSKLPGLGHIPIIGELFKNRAFDSNKRELVIFVTPRIVNPDSDKIRTIIEDVKSRYKQARSEVNFNIFD</sequence>
<organism evidence="6 7">
    <name type="scientific">Stigmatella erecta</name>
    <dbReference type="NCBI Taxonomy" id="83460"/>
    <lineage>
        <taxon>Bacteria</taxon>
        <taxon>Pseudomonadati</taxon>
        <taxon>Myxococcota</taxon>
        <taxon>Myxococcia</taxon>
        <taxon>Myxococcales</taxon>
        <taxon>Cystobacterineae</taxon>
        <taxon>Archangiaceae</taxon>
        <taxon>Stigmatella</taxon>
    </lineage>
</organism>
<dbReference type="InterPro" id="IPR007055">
    <property type="entry name" value="BON_dom"/>
</dbReference>
<dbReference type="EMBL" id="FOIJ01000023">
    <property type="protein sequence ID" value="SEU37201.1"/>
    <property type="molecule type" value="Genomic_DNA"/>
</dbReference>
<dbReference type="Pfam" id="PF00263">
    <property type="entry name" value="Secretin"/>
    <property type="match status" value="1"/>
</dbReference>
<dbReference type="InterPro" id="IPR032789">
    <property type="entry name" value="T2SS-T3SS_pil_N"/>
</dbReference>
<dbReference type="RefSeq" id="WP_093525719.1">
    <property type="nucleotide sequence ID" value="NZ_FOIJ01000023.1"/>
</dbReference>
<evidence type="ECO:0000313" key="6">
    <source>
        <dbReference type="EMBL" id="SEU37201.1"/>
    </source>
</evidence>
<evidence type="ECO:0000259" key="5">
    <source>
        <dbReference type="Pfam" id="PF13629"/>
    </source>
</evidence>
<feature type="domain" description="BON" evidence="4">
    <location>
        <begin position="168"/>
        <end position="225"/>
    </location>
</feature>
<keyword evidence="2" id="KW-0732">Signal</keyword>
<evidence type="ECO:0000259" key="4">
    <source>
        <dbReference type="Pfam" id="PF04972"/>
    </source>
</evidence>
<feature type="domain" description="Type II/III secretion system secretin-like" evidence="3">
    <location>
        <begin position="297"/>
        <end position="454"/>
    </location>
</feature>
<dbReference type="PANTHER" id="PTHR30332">
    <property type="entry name" value="PROBABLE GENERAL SECRETION PATHWAY PROTEIN D"/>
    <property type="match status" value="1"/>
</dbReference>
<dbReference type="GO" id="GO:0015627">
    <property type="term" value="C:type II protein secretion system complex"/>
    <property type="evidence" value="ECO:0007669"/>
    <property type="project" value="TreeGrafter"/>
</dbReference>
<evidence type="ECO:0000259" key="3">
    <source>
        <dbReference type="Pfam" id="PF00263"/>
    </source>
</evidence>
<protein>
    <submittedName>
        <fullName evidence="6">Pilus assembly protein CpaC</fullName>
    </submittedName>
</protein>
<evidence type="ECO:0000313" key="7">
    <source>
        <dbReference type="Proteomes" id="UP000199181"/>
    </source>
</evidence>
<dbReference type="InterPro" id="IPR004846">
    <property type="entry name" value="T2SS/T3SS_dom"/>
</dbReference>
<evidence type="ECO:0000256" key="2">
    <source>
        <dbReference type="SAM" id="SignalP"/>
    </source>
</evidence>
<keyword evidence="7" id="KW-1185">Reference proteome</keyword>
<dbReference type="GO" id="GO:0009306">
    <property type="term" value="P:protein secretion"/>
    <property type="evidence" value="ECO:0007669"/>
    <property type="project" value="InterPro"/>
</dbReference>
<dbReference type="PANTHER" id="PTHR30332:SF17">
    <property type="entry name" value="TYPE IV PILIATION SYSTEM PROTEIN DR_0774-RELATED"/>
    <property type="match status" value="1"/>
</dbReference>
<proteinExistence type="inferred from homology"/>
<dbReference type="AlphaFoldDB" id="A0A1I0LCY3"/>
<dbReference type="PRINTS" id="PR00811">
    <property type="entry name" value="BCTERIALGSPD"/>
</dbReference>
<dbReference type="Proteomes" id="UP000199181">
    <property type="component" value="Unassembled WGS sequence"/>
</dbReference>
<comment type="similarity">
    <text evidence="1">Belongs to the bacterial secretin family.</text>
</comment>
<dbReference type="InterPro" id="IPR001775">
    <property type="entry name" value="GspD/PilQ"/>
</dbReference>
<evidence type="ECO:0000256" key="1">
    <source>
        <dbReference type="RuleBase" id="RU004003"/>
    </source>
</evidence>
<feature type="chain" id="PRO_5011611782" evidence="2">
    <location>
        <begin position="27"/>
        <end position="485"/>
    </location>
</feature>
<name>A0A1I0LCY3_9BACT</name>
<gene>
    <name evidence="6" type="ORF">SAMN05443639_12391</name>
</gene>
<reference evidence="7" key="1">
    <citation type="submission" date="2016-10" db="EMBL/GenBank/DDBJ databases">
        <authorList>
            <person name="Varghese N."/>
            <person name="Submissions S."/>
        </authorList>
    </citation>
    <scope>NUCLEOTIDE SEQUENCE [LARGE SCALE GENOMIC DNA]</scope>
    <source>
        <strain evidence="7">DSM 16858</strain>
    </source>
</reference>
<accession>A0A1I0LCY3</accession>
<feature type="signal peptide" evidence="2">
    <location>
        <begin position="1"/>
        <end position="26"/>
    </location>
</feature>
<feature type="domain" description="Pilus formation protein N-terminal" evidence="5">
    <location>
        <begin position="32"/>
        <end position="98"/>
    </location>
</feature>